<accession>I8HXF6</accession>
<sequence length="577" mass="62108">MGHDWAQRPRLTRRALVDHRFDASIPAVLHRVYAGRGVSSADELALEFARMLVPTGLLGLEVAVDLLEAAIKNGERIVIAGDYDADGATGVALAVLGLRAMGAAQVDYVVPNRVTMGYGLSPPLAEAAAALGAQLLVTVDNGIASIAGVAAARRLGMRVIVTDHHLPGPELPLADALVNPNQPGCGFPSKSLAGVGVMFYLLAALRARLRQRGHFTVANEPKLADWLDLVAVGTVADVARLDRNNRILVAQGIARLRSGRGRPGLLAMLAGAGRDPSTLTASDLGFVLGPRINAAGRLADIRTGIECLLAETLEQAQPLAETLERINRERREIQRTMTEDAVLQIAEDVEENRAGVTVFDPDWHEGVVGPVASKIKERVQRPVIAFAPGQGGDTLKGSARSIPGFNVRDAIALVEARHPGLIERFGGHAMAAGLSLRKANYRRFQQAFDEACRVGLPEGWNVIRIETDGPLANEEFNVQTALAIERGGPWGTGFEEPRFDNCFEVAEARIVGSDGSHAKYRLRLIDGPPTLEISAIDFGGAERLCRKGRLRAVYAVGVNRFRDRESLDLRLEYLEPI</sequence>
<dbReference type="OrthoDB" id="9809852at2"/>
<evidence type="ECO:0000259" key="7">
    <source>
        <dbReference type="Pfam" id="PF02272"/>
    </source>
</evidence>
<feature type="domain" description="DHHA1" evidence="7">
    <location>
        <begin position="357"/>
        <end position="452"/>
    </location>
</feature>
<evidence type="ECO:0000256" key="3">
    <source>
        <dbReference type="ARBA" id="ARBA00022722"/>
    </source>
</evidence>
<dbReference type="EMBL" id="AKGD01000004">
    <property type="protein sequence ID" value="EIT68061.1"/>
    <property type="molecule type" value="Genomic_DNA"/>
</dbReference>
<dbReference type="SUPFAM" id="SSF64182">
    <property type="entry name" value="DHH phosphoesterases"/>
    <property type="match status" value="1"/>
</dbReference>
<evidence type="ECO:0000256" key="5">
    <source>
        <dbReference type="ARBA" id="ARBA00022839"/>
    </source>
</evidence>
<gene>
    <name evidence="9" type="ORF">WQQ_44960</name>
</gene>
<proteinExistence type="inferred from homology"/>
<evidence type="ECO:0000259" key="6">
    <source>
        <dbReference type="Pfam" id="PF01368"/>
    </source>
</evidence>
<evidence type="ECO:0000313" key="9">
    <source>
        <dbReference type="EMBL" id="EIT68061.1"/>
    </source>
</evidence>
<dbReference type="GO" id="GO:0006310">
    <property type="term" value="P:DNA recombination"/>
    <property type="evidence" value="ECO:0007669"/>
    <property type="project" value="InterPro"/>
</dbReference>
<reference evidence="9 10" key="1">
    <citation type="journal article" date="2012" name="J. Bacteriol.">
        <title>Genome Sequence of n-Alkane-Degrading Hydrocarboniphaga effusa Strain AP103T (ATCC BAA-332T).</title>
        <authorList>
            <person name="Chang H.K."/>
            <person name="Zylstra G.J."/>
            <person name="Chae J.C."/>
        </authorList>
    </citation>
    <scope>NUCLEOTIDE SEQUENCE [LARGE SCALE GENOMIC DNA]</scope>
    <source>
        <strain evidence="9 10">AP103</strain>
    </source>
</reference>
<dbReference type="GO" id="GO:0008409">
    <property type="term" value="F:5'-3' exonuclease activity"/>
    <property type="evidence" value="ECO:0007669"/>
    <property type="project" value="InterPro"/>
</dbReference>
<dbReference type="InterPro" id="IPR041122">
    <property type="entry name" value="RecJ_OB"/>
</dbReference>
<dbReference type="Gene3D" id="3.90.1640.30">
    <property type="match status" value="1"/>
</dbReference>
<dbReference type="RefSeq" id="WP_007187431.1">
    <property type="nucleotide sequence ID" value="NZ_AKGD01000004.1"/>
</dbReference>
<dbReference type="Gene3D" id="3.10.310.30">
    <property type="match status" value="1"/>
</dbReference>
<name>I8HXF6_9GAMM</name>
<organism evidence="9 10">
    <name type="scientific">Hydrocarboniphaga effusa AP103</name>
    <dbReference type="NCBI Taxonomy" id="1172194"/>
    <lineage>
        <taxon>Bacteria</taxon>
        <taxon>Pseudomonadati</taxon>
        <taxon>Pseudomonadota</taxon>
        <taxon>Gammaproteobacteria</taxon>
        <taxon>Nevskiales</taxon>
        <taxon>Nevskiaceae</taxon>
        <taxon>Hydrocarboniphaga</taxon>
    </lineage>
</organism>
<dbReference type="GO" id="GO:0006281">
    <property type="term" value="P:DNA repair"/>
    <property type="evidence" value="ECO:0007669"/>
    <property type="project" value="InterPro"/>
</dbReference>
<evidence type="ECO:0000259" key="8">
    <source>
        <dbReference type="Pfam" id="PF17768"/>
    </source>
</evidence>
<keyword evidence="3" id="KW-0540">Nuclease</keyword>
<dbReference type="InterPro" id="IPR004610">
    <property type="entry name" value="RecJ"/>
</dbReference>
<dbReference type="InterPro" id="IPR001667">
    <property type="entry name" value="DDH_dom"/>
</dbReference>
<dbReference type="PATRIC" id="fig|1172194.4.peg.4359"/>
<dbReference type="PANTHER" id="PTHR30255">
    <property type="entry name" value="SINGLE-STRANDED-DNA-SPECIFIC EXONUCLEASE RECJ"/>
    <property type="match status" value="1"/>
</dbReference>
<dbReference type="Pfam" id="PF17768">
    <property type="entry name" value="RecJ_OB"/>
    <property type="match status" value="1"/>
</dbReference>
<keyword evidence="10" id="KW-1185">Reference proteome</keyword>
<dbReference type="InterPro" id="IPR051673">
    <property type="entry name" value="SSDNA_exonuclease_RecJ"/>
</dbReference>
<protein>
    <recommendedName>
        <fullName evidence="2">Single-stranded-DNA-specific exonuclease RecJ</fullName>
    </recommendedName>
</protein>
<dbReference type="FunFam" id="3.90.1640.30:FF:000001">
    <property type="entry name" value="Single-stranded-DNA-specific exonuclease RecJ"/>
    <property type="match status" value="1"/>
</dbReference>
<evidence type="ECO:0000256" key="2">
    <source>
        <dbReference type="ARBA" id="ARBA00019841"/>
    </source>
</evidence>
<dbReference type="Pfam" id="PF01368">
    <property type="entry name" value="DHH"/>
    <property type="match status" value="1"/>
</dbReference>
<dbReference type="InterPro" id="IPR038763">
    <property type="entry name" value="DHH_sf"/>
</dbReference>
<comment type="similarity">
    <text evidence="1">Belongs to the RecJ family.</text>
</comment>
<dbReference type="Pfam" id="PF02272">
    <property type="entry name" value="DHHA1"/>
    <property type="match status" value="1"/>
</dbReference>
<comment type="caution">
    <text evidence="9">The sequence shown here is derived from an EMBL/GenBank/DDBJ whole genome shotgun (WGS) entry which is preliminary data.</text>
</comment>
<keyword evidence="5" id="KW-0269">Exonuclease</keyword>
<feature type="domain" description="RecJ OB" evidence="8">
    <location>
        <begin position="467"/>
        <end position="572"/>
    </location>
</feature>
<keyword evidence="4" id="KW-0378">Hydrolase</keyword>
<dbReference type="Proteomes" id="UP000003704">
    <property type="component" value="Unassembled WGS sequence"/>
</dbReference>
<evidence type="ECO:0000313" key="10">
    <source>
        <dbReference type="Proteomes" id="UP000003704"/>
    </source>
</evidence>
<feature type="domain" description="DDH" evidence="6">
    <location>
        <begin position="76"/>
        <end position="234"/>
    </location>
</feature>
<dbReference type="GO" id="GO:0003676">
    <property type="term" value="F:nucleic acid binding"/>
    <property type="evidence" value="ECO:0007669"/>
    <property type="project" value="InterPro"/>
</dbReference>
<dbReference type="NCBIfam" id="TIGR00644">
    <property type="entry name" value="recJ"/>
    <property type="match status" value="1"/>
</dbReference>
<evidence type="ECO:0000256" key="4">
    <source>
        <dbReference type="ARBA" id="ARBA00022801"/>
    </source>
</evidence>
<dbReference type="STRING" id="1172194.WQQ_44960"/>
<evidence type="ECO:0000256" key="1">
    <source>
        <dbReference type="ARBA" id="ARBA00005915"/>
    </source>
</evidence>
<dbReference type="PANTHER" id="PTHR30255:SF2">
    <property type="entry name" value="SINGLE-STRANDED-DNA-SPECIFIC EXONUCLEASE RECJ"/>
    <property type="match status" value="1"/>
</dbReference>
<dbReference type="AlphaFoldDB" id="I8HXF6"/>
<dbReference type="InterPro" id="IPR003156">
    <property type="entry name" value="DHHA1_dom"/>
</dbReference>